<reference evidence="5" key="1">
    <citation type="journal article" date="2019" name="Int. J. Syst. Evol. Microbiol.">
        <title>The Global Catalogue of Microorganisms (GCM) 10K type strain sequencing project: providing services to taxonomists for standard genome sequencing and annotation.</title>
        <authorList>
            <consortium name="The Broad Institute Genomics Platform"/>
            <consortium name="The Broad Institute Genome Sequencing Center for Infectious Disease"/>
            <person name="Wu L."/>
            <person name="Ma J."/>
        </authorList>
    </citation>
    <scope>NUCLEOTIDE SEQUENCE [LARGE SCALE GENOMIC DNA]</scope>
    <source>
        <strain evidence="5">CGMCC 1.15342</strain>
    </source>
</reference>
<feature type="domain" description="DUF11" evidence="2">
    <location>
        <begin position="63"/>
        <end position="162"/>
    </location>
</feature>
<evidence type="ECO:0000259" key="3">
    <source>
        <dbReference type="Pfam" id="PF19076"/>
    </source>
</evidence>
<dbReference type="Pfam" id="PF19076">
    <property type="entry name" value="CshA_repeat"/>
    <property type="match status" value="2"/>
</dbReference>
<evidence type="ECO:0000256" key="1">
    <source>
        <dbReference type="SAM" id="MobiDB-lite"/>
    </source>
</evidence>
<dbReference type="Proteomes" id="UP000597338">
    <property type="component" value="Unassembled WGS sequence"/>
</dbReference>
<feature type="region of interest" description="Disordered" evidence="1">
    <location>
        <begin position="278"/>
        <end position="316"/>
    </location>
</feature>
<feature type="domain" description="CshA" evidence="3">
    <location>
        <begin position="535"/>
        <end position="626"/>
    </location>
</feature>
<keyword evidence="5" id="KW-1185">Reference proteome</keyword>
<feature type="compositionally biased region" description="Basic and acidic residues" evidence="1">
    <location>
        <begin position="408"/>
        <end position="419"/>
    </location>
</feature>
<feature type="domain" description="DUF11" evidence="2">
    <location>
        <begin position="184"/>
        <end position="283"/>
    </location>
</feature>
<comment type="caution">
    <text evidence="4">The sequence shown here is derived from an EMBL/GenBank/DDBJ whole genome shotgun (WGS) entry which is preliminary data.</text>
</comment>
<dbReference type="Pfam" id="PF13585">
    <property type="entry name" value="CHU_C"/>
    <property type="match status" value="1"/>
</dbReference>
<dbReference type="InterPro" id="IPR001434">
    <property type="entry name" value="OmcB-like_DUF11"/>
</dbReference>
<dbReference type="RefSeq" id="WP_188753881.1">
    <property type="nucleotide sequence ID" value="NZ_BMIK01000031.1"/>
</dbReference>
<evidence type="ECO:0000259" key="2">
    <source>
        <dbReference type="Pfam" id="PF01345"/>
    </source>
</evidence>
<dbReference type="Gene3D" id="2.60.40.2810">
    <property type="match status" value="2"/>
</dbReference>
<proteinExistence type="predicted"/>
<dbReference type="Pfam" id="PF01345">
    <property type="entry name" value="DUF11"/>
    <property type="match status" value="3"/>
</dbReference>
<evidence type="ECO:0000313" key="5">
    <source>
        <dbReference type="Proteomes" id="UP000597338"/>
    </source>
</evidence>
<dbReference type="InterPro" id="IPR051172">
    <property type="entry name" value="Chlamydia_OmcB"/>
</dbReference>
<feature type="compositionally biased region" description="Basic and acidic residues" evidence="1">
    <location>
        <begin position="159"/>
        <end position="168"/>
    </location>
</feature>
<feature type="domain" description="DUF11" evidence="2">
    <location>
        <begin position="314"/>
        <end position="409"/>
    </location>
</feature>
<accession>A0ABQ1N155</accession>
<dbReference type="Gene3D" id="2.60.40.740">
    <property type="match status" value="3"/>
</dbReference>
<dbReference type="InterPro" id="IPR047589">
    <property type="entry name" value="DUF11_rpt"/>
</dbReference>
<sequence>MTWTVDVPFGESRGVSFTVVVDSDLTGVESIRNAAVVTGDDPGEPQEPEVETPTDPVKSFSSEKTADKSEVKAGEELTYTITVTNTGDVDYDGITITDAIPANTSYKEGSASEGGSLSGNTLTWTVDVPFGESRGVSFTVVVDSDLTGVESIRNAAKVTGDDPGKPEEPEVETPTDPVKSFSSEKTADKSEVKAGEELTYTITVTNTGDVDYDGITVSDAIPANTAYKEGSASEGGSLSGNTLTWTVDVPFGESREVSFTVVVADDLTGVESIRNVAKVTGDDPGQPEEPEVEVPTDSGSQFDSEKTVSDATGDGNAQAGEELIYSIIVKNTGDTDYEGITIEDQIPAHTTYVTGSATHGGELSNDKLSWTIDVPYGKEVSVSFKVQVVAELEGVDAIRNIATVTGGDPEHPETEHPESPEVPVITGPTANDDNGNTNQGEPITIVVLTNDKEGSSSLVPESVRLIDPSTGEKVTEVTIEGEGTYTVSTDGRVTFTPDPDYVGESTVKYTVKDENGLESNEGTIEVVVEGVAAEIAPTAVDDRATTPYRQPVTIPILNNDEAGSSPIVPATVKLIDASGNRVTSVTIPGEGRYTVNAQGTVTFEPDENFTGTSTVTYEVSDENGLVSNVASISVTVNTRPFKIPNVFTPNGDGRNDVFEIVGLEGFEKVEITVVNRWGNEVYRNNNYRNNWDGQGLNEGTYYYVIITHDGSVRERYAGWVLIKRQ</sequence>
<dbReference type="EMBL" id="BMIK01000031">
    <property type="protein sequence ID" value="GGC48976.1"/>
    <property type="molecule type" value="Genomic_DNA"/>
</dbReference>
<dbReference type="NCBIfam" id="TIGR04225">
    <property type="entry name" value="CshA_fibril_rpt"/>
    <property type="match status" value="2"/>
</dbReference>
<dbReference type="NCBIfam" id="TIGR01451">
    <property type="entry name" value="B_ant_repeat"/>
    <property type="match status" value="3"/>
</dbReference>
<feature type="compositionally biased region" description="Acidic residues" evidence="1">
    <location>
        <begin position="41"/>
        <end position="52"/>
    </location>
</feature>
<feature type="region of interest" description="Disordered" evidence="1">
    <location>
        <begin position="404"/>
        <end position="423"/>
    </location>
</feature>
<evidence type="ECO:0000313" key="4">
    <source>
        <dbReference type="EMBL" id="GGC48976.1"/>
    </source>
</evidence>
<feature type="compositionally biased region" description="Acidic residues" evidence="1">
    <location>
        <begin position="285"/>
        <end position="294"/>
    </location>
</feature>
<gene>
    <name evidence="4" type="ORF">GCM10011386_46510</name>
</gene>
<protein>
    <submittedName>
        <fullName evidence="4">Uncharacterized protein</fullName>
    </submittedName>
</protein>
<feature type="region of interest" description="Disordered" evidence="1">
    <location>
        <begin position="34"/>
        <end position="71"/>
    </location>
</feature>
<feature type="region of interest" description="Disordered" evidence="1">
    <location>
        <begin position="154"/>
        <end position="192"/>
    </location>
</feature>
<dbReference type="PANTHER" id="PTHR34819:SF3">
    <property type="entry name" value="CELL SURFACE PROTEIN"/>
    <property type="match status" value="1"/>
</dbReference>
<organism evidence="4 5">
    <name type="scientific">Parapedobacter defluvii</name>
    <dbReference type="NCBI Taxonomy" id="2045106"/>
    <lineage>
        <taxon>Bacteria</taxon>
        <taxon>Pseudomonadati</taxon>
        <taxon>Bacteroidota</taxon>
        <taxon>Sphingobacteriia</taxon>
        <taxon>Sphingobacteriales</taxon>
        <taxon>Sphingobacteriaceae</taxon>
        <taxon>Parapedobacter</taxon>
    </lineage>
</organism>
<dbReference type="PANTHER" id="PTHR34819">
    <property type="entry name" value="LARGE CYSTEINE-RICH PERIPLASMIC PROTEIN OMCB"/>
    <property type="match status" value="1"/>
</dbReference>
<dbReference type="NCBIfam" id="TIGR04131">
    <property type="entry name" value="Bac_Flav_CTERM"/>
    <property type="match status" value="1"/>
</dbReference>
<dbReference type="InterPro" id="IPR026395">
    <property type="entry name" value="CshA_fibril"/>
</dbReference>
<name>A0ABQ1N155_9SPHI</name>
<feature type="domain" description="CshA" evidence="3">
    <location>
        <begin position="428"/>
        <end position="518"/>
    </location>
</feature>
<dbReference type="InterPro" id="IPR026341">
    <property type="entry name" value="T9SS_type_B"/>
</dbReference>